<comment type="caution">
    <text evidence="2">The sequence shown here is derived from an EMBL/GenBank/DDBJ whole genome shotgun (WGS) entry which is preliminary data.</text>
</comment>
<gene>
    <name evidence="2" type="ORF">D778_01846</name>
</gene>
<dbReference type="AlphaFoldDB" id="M7MLI4"/>
<keyword evidence="3" id="KW-1185">Reference proteome</keyword>
<dbReference type="Proteomes" id="UP000012024">
    <property type="component" value="Unassembled WGS sequence"/>
</dbReference>
<feature type="compositionally biased region" description="Low complexity" evidence="1">
    <location>
        <begin position="9"/>
        <end position="30"/>
    </location>
</feature>
<evidence type="ECO:0000256" key="1">
    <source>
        <dbReference type="SAM" id="MobiDB-lite"/>
    </source>
</evidence>
<organism evidence="2 3">
    <name type="scientific">Xanthomarina gelatinilytica</name>
    <dbReference type="NCBI Taxonomy" id="1137281"/>
    <lineage>
        <taxon>Bacteria</taxon>
        <taxon>Pseudomonadati</taxon>
        <taxon>Bacteroidota</taxon>
        <taxon>Flavobacteriia</taxon>
        <taxon>Flavobacteriales</taxon>
        <taxon>Flavobacteriaceae</taxon>
        <taxon>Xanthomarina</taxon>
    </lineage>
</organism>
<accession>M7MLI4</accession>
<reference evidence="2 3" key="1">
    <citation type="submission" date="2012-12" db="EMBL/GenBank/DDBJ databases">
        <title>Genome assembly of Formosa sp. AK20.</title>
        <authorList>
            <person name="Kumar R."/>
            <person name="Khatri I."/>
            <person name="Vaidya B."/>
            <person name="Subramanian S."/>
            <person name="Pinnaka A."/>
        </authorList>
    </citation>
    <scope>NUCLEOTIDE SEQUENCE [LARGE SCALE GENOMIC DNA]</scope>
    <source>
        <strain evidence="2 3">AK20</strain>
    </source>
</reference>
<name>M7MLI4_9FLAO</name>
<dbReference type="EMBL" id="ANLA01000004">
    <property type="protein sequence ID" value="EMQ95956.1"/>
    <property type="molecule type" value="Genomic_DNA"/>
</dbReference>
<evidence type="ECO:0000313" key="3">
    <source>
        <dbReference type="Proteomes" id="UP000012024"/>
    </source>
</evidence>
<sequence length="38" mass="4240">MKKGEFELPTHNPQPTTHNPQPTTQNTTTPGSPLQVKR</sequence>
<evidence type="ECO:0000313" key="2">
    <source>
        <dbReference type="EMBL" id="EMQ95956.1"/>
    </source>
</evidence>
<proteinExistence type="predicted"/>
<protein>
    <submittedName>
        <fullName evidence="2">Uncharacterized protein</fullName>
    </submittedName>
</protein>
<feature type="region of interest" description="Disordered" evidence="1">
    <location>
        <begin position="1"/>
        <end position="38"/>
    </location>
</feature>